<sequence>MKKILISIAVLLAVFLVFFWTRDYSSGRSMIFGVTFSQPQAEYLGLDWKKTYIDMLDNLKVRNLRLLAYWPKIEKESGKFDFSDLDWQINEARKRNAKIILAIGERLPHWPECHAPDWAKDLSPDKKQGQVIEMLQAVVKHYKKQSNIIMWQVDNEPLVNWFGQCGQADKEFVKKEIVLVKSMDFRPVLITDSGELGWWRPASRLGDFFGTTLYRVVWNKYVGYWNYKYLIPPALYYWKAKLAGLYPAGVIIAELQAEPWLREDISKITLEEQRHSMDATKFREAVSFARRTGFAESYLWGVEYWYWLKDKKGDSSLYDEAKKVWMK</sequence>
<dbReference type="Proteomes" id="UP000034108">
    <property type="component" value="Unassembled WGS sequence"/>
</dbReference>
<organism evidence="1 2">
    <name type="scientific">Candidatus Magasanikbacteria bacterium GW2011_GWC2_41_17</name>
    <dbReference type="NCBI Taxonomy" id="1619048"/>
    <lineage>
        <taxon>Bacteria</taxon>
        <taxon>Candidatus Magasanikiibacteriota</taxon>
    </lineage>
</organism>
<comment type="caution">
    <text evidence="1">The sequence shown here is derived from an EMBL/GenBank/DDBJ whole genome shotgun (WGS) entry which is preliminary data.</text>
</comment>
<protein>
    <submittedName>
        <fullName evidence="1">Uncharacterized protein</fullName>
    </submittedName>
</protein>
<gene>
    <name evidence="1" type="ORF">UU49_C0005G0064</name>
</gene>
<dbReference type="InterPro" id="IPR017853">
    <property type="entry name" value="GH"/>
</dbReference>
<name>A0A0G0VJ57_9BACT</name>
<evidence type="ECO:0000313" key="2">
    <source>
        <dbReference type="Proteomes" id="UP000034108"/>
    </source>
</evidence>
<dbReference type="STRING" id="1619048.UU49_C0005G0064"/>
<dbReference type="EMBL" id="LCAV01000005">
    <property type="protein sequence ID" value="KKR99606.1"/>
    <property type="molecule type" value="Genomic_DNA"/>
</dbReference>
<dbReference type="AlphaFoldDB" id="A0A0G0VJ57"/>
<proteinExistence type="predicted"/>
<dbReference type="Gene3D" id="3.20.20.80">
    <property type="entry name" value="Glycosidases"/>
    <property type="match status" value="1"/>
</dbReference>
<reference evidence="1 2" key="1">
    <citation type="journal article" date="2015" name="Nature">
        <title>rRNA introns, odd ribosomes, and small enigmatic genomes across a large radiation of phyla.</title>
        <authorList>
            <person name="Brown C.T."/>
            <person name="Hug L.A."/>
            <person name="Thomas B.C."/>
            <person name="Sharon I."/>
            <person name="Castelle C.J."/>
            <person name="Singh A."/>
            <person name="Wilkins M.J."/>
            <person name="Williams K.H."/>
            <person name="Banfield J.F."/>
        </authorList>
    </citation>
    <scope>NUCLEOTIDE SEQUENCE [LARGE SCALE GENOMIC DNA]</scope>
</reference>
<accession>A0A0G0VJ57</accession>
<evidence type="ECO:0000313" key="1">
    <source>
        <dbReference type="EMBL" id="KKR99606.1"/>
    </source>
</evidence>
<dbReference type="SUPFAM" id="SSF51445">
    <property type="entry name" value="(Trans)glycosidases"/>
    <property type="match status" value="1"/>
</dbReference>